<keyword evidence="3" id="KW-0804">Transcription</keyword>
<dbReference type="AlphaFoldDB" id="A0A514EFE7"/>
<evidence type="ECO:0000313" key="6">
    <source>
        <dbReference type="EMBL" id="QDI04721.1"/>
    </source>
</evidence>
<keyword evidence="4" id="KW-0175">Coiled coil</keyword>
<evidence type="ECO:0000256" key="4">
    <source>
        <dbReference type="SAM" id="Coils"/>
    </source>
</evidence>
<dbReference type="SMART" id="SM00422">
    <property type="entry name" value="HTH_MERR"/>
    <property type="match status" value="1"/>
</dbReference>
<dbReference type="PROSITE" id="PS00552">
    <property type="entry name" value="HTH_MERR_1"/>
    <property type="match status" value="1"/>
</dbReference>
<dbReference type="PANTHER" id="PTHR30204">
    <property type="entry name" value="REDOX-CYCLING DRUG-SENSING TRANSCRIPTIONAL ACTIVATOR SOXR"/>
    <property type="match status" value="1"/>
</dbReference>
<dbReference type="InterPro" id="IPR047057">
    <property type="entry name" value="MerR_fam"/>
</dbReference>
<feature type="coiled-coil region" evidence="4">
    <location>
        <begin position="90"/>
        <end position="117"/>
    </location>
</feature>
<dbReference type="SUPFAM" id="SSF46955">
    <property type="entry name" value="Putative DNA-binding domain"/>
    <property type="match status" value="1"/>
</dbReference>
<feature type="domain" description="HTH merR-type" evidence="5">
    <location>
        <begin position="9"/>
        <end position="78"/>
    </location>
</feature>
<keyword evidence="1" id="KW-0805">Transcription regulation</keyword>
<dbReference type="PANTHER" id="PTHR30204:SF94">
    <property type="entry name" value="HEAVY METAL-DEPENDENT TRANSCRIPTIONAL REGULATOR HI_0293-RELATED"/>
    <property type="match status" value="1"/>
</dbReference>
<dbReference type="CDD" id="cd04770">
    <property type="entry name" value="HTH_HMRTR"/>
    <property type="match status" value="1"/>
</dbReference>
<dbReference type="EMBL" id="CP038228">
    <property type="protein sequence ID" value="QDI04721.1"/>
    <property type="molecule type" value="Genomic_DNA"/>
</dbReference>
<sequence>MNPVATPSRFTIGALARQADVAIDTVRYYERQGLLPAPPRRASGYRDYDAAAVERVRCIRRAKDLGFSLEEIGDLLALQDDRLHGVEGIKQRASERVHELDRRIAQLTEMRDALAALVAECPGRGEPACCPILGDIRGDIRGGAAPGKPQP</sequence>
<proteinExistence type="predicted"/>
<evidence type="ECO:0000313" key="7">
    <source>
        <dbReference type="Proteomes" id="UP000319349"/>
    </source>
</evidence>
<protein>
    <submittedName>
        <fullName evidence="6">Heavy metal-responsive transcriptional regulator</fullName>
    </submittedName>
</protein>
<dbReference type="GO" id="GO:0003677">
    <property type="term" value="F:DNA binding"/>
    <property type="evidence" value="ECO:0007669"/>
    <property type="project" value="UniProtKB-KW"/>
</dbReference>
<evidence type="ECO:0000256" key="1">
    <source>
        <dbReference type="ARBA" id="ARBA00023015"/>
    </source>
</evidence>
<dbReference type="Proteomes" id="UP000319349">
    <property type="component" value="Chromosome"/>
</dbReference>
<evidence type="ECO:0000259" key="5">
    <source>
        <dbReference type="PROSITE" id="PS50937"/>
    </source>
</evidence>
<reference evidence="6 7" key="1">
    <citation type="submission" date="2019-03" db="EMBL/GenBank/DDBJ databases">
        <title>Tal1 in Xanthomonas translucens pv. cerealis Contributes to Virulence in Bacterial Leaf Streak of Wheat.</title>
        <authorList>
            <person name="Shah S.M.A."/>
            <person name="Haq F."/>
            <person name="Ma W."/>
            <person name="Xu X."/>
            <person name="Wang S."/>
            <person name="Xu Z."/>
            <person name="Zou L."/>
            <person name="Zhu B."/>
            <person name="Chen G."/>
        </authorList>
    </citation>
    <scope>NUCLEOTIDE SEQUENCE [LARGE SCALE GENOMIC DNA]</scope>
    <source>
        <strain evidence="6 7">01</strain>
    </source>
</reference>
<dbReference type="GO" id="GO:0003700">
    <property type="term" value="F:DNA-binding transcription factor activity"/>
    <property type="evidence" value="ECO:0007669"/>
    <property type="project" value="InterPro"/>
</dbReference>
<keyword evidence="7" id="KW-1185">Reference proteome</keyword>
<dbReference type="PROSITE" id="PS50937">
    <property type="entry name" value="HTH_MERR_2"/>
    <property type="match status" value="1"/>
</dbReference>
<evidence type="ECO:0000256" key="3">
    <source>
        <dbReference type="ARBA" id="ARBA00023163"/>
    </source>
</evidence>
<dbReference type="InterPro" id="IPR000551">
    <property type="entry name" value="MerR-type_HTH_dom"/>
</dbReference>
<keyword evidence="2" id="KW-0238">DNA-binding</keyword>
<dbReference type="RefSeq" id="WP_142742652.1">
    <property type="nucleotide sequence ID" value="NZ_CP038228.1"/>
</dbReference>
<dbReference type="PRINTS" id="PR00040">
    <property type="entry name" value="HTHMERR"/>
</dbReference>
<organism evidence="6 7">
    <name type="scientific">Xanthomonas cerealis pv. cerealis</name>
    <dbReference type="NCBI Taxonomy" id="152263"/>
    <lineage>
        <taxon>Bacteria</taxon>
        <taxon>Pseudomonadati</taxon>
        <taxon>Pseudomonadota</taxon>
        <taxon>Gammaproteobacteria</taxon>
        <taxon>Lysobacterales</taxon>
        <taxon>Lysobacteraceae</taxon>
        <taxon>Xanthomonas</taxon>
        <taxon>Xanthomonas translucens group</taxon>
        <taxon>Xanthomonas cerealis</taxon>
    </lineage>
</organism>
<dbReference type="Gene3D" id="1.10.1660.10">
    <property type="match status" value="1"/>
</dbReference>
<dbReference type="Pfam" id="PF13411">
    <property type="entry name" value="MerR_1"/>
    <property type="match status" value="1"/>
</dbReference>
<accession>A0A514EFE7</accession>
<gene>
    <name evidence="6" type="ORF">E4A48_14395</name>
</gene>
<name>A0A514EFE7_9XANT</name>
<dbReference type="InterPro" id="IPR009061">
    <property type="entry name" value="DNA-bd_dom_put_sf"/>
</dbReference>
<evidence type="ECO:0000256" key="2">
    <source>
        <dbReference type="ARBA" id="ARBA00023125"/>
    </source>
</evidence>